<keyword evidence="1" id="KW-1133">Transmembrane helix</keyword>
<feature type="transmembrane region" description="Helical" evidence="1">
    <location>
        <begin position="307"/>
        <end position="326"/>
    </location>
</feature>
<reference evidence="2 3" key="1">
    <citation type="journal article" date="2017" name="Water Res.">
        <title>Discovery and metagenomic analysis of an anammox bacterial enrichment related to Candidatus "Brocadia caroliniensis" in a full-scale glycerol-fed nitritation-denitritation separate centrate treatment process.</title>
        <authorList>
            <person name="Park H."/>
            <person name="Brotto A.C."/>
            <person name="van Loosdrecht M.C."/>
            <person name="Chandran K."/>
        </authorList>
    </citation>
    <scope>NUCLEOTIDE SEQUENCE [LARGE SCALE GENOMIC DNA]</scope>
    <source>
        <strain evidence="2">26THWARD</strain>
    </source>
</reference>
<dbReference type="PANTHER" id="PTHR43471:SF10">
    <property type="entry name" value="SLL1107 PROTEIN"/>
    <property type="match status" value="1"/>
</dbReference>
<feature type="transmembrane region" description="Helical" evidence="1">
    <location>
        <begin position="48"/>
        <end position="75"/>
    </location>
</feature>
<feature type="transmembrane region" description="Helical" evidence="1">
    <location>
        <begin position="18"/>
        <end position="36"/>
    </location>
</feature>
<dbReference type="AlphaFoldDB" id="A0A1V4APE7"/>
<gene>
    <name evidence="2" type="ORF">AYP45_17415</name>
</gene>
<dbReference type="PANTHER" id="PTHR43471">
    <property type="entry name" value="ABC TRANSPORTER PERMEASE"/>
    <property type="match status" value="1"/>
</dbReference>
<sequence length="622" mass="70761">MIQTIAIHTLRESLRKKTLHVLIGLGILIMAVLPVIPTTDEPDAGVKMILVVFFQVVVLLCISGVILLSATSLPYEIEDKTIYGILSKPVSRLKIIVGKITGFALLSAILLVILSLFNLVSVYYRASHLPEEYRGILKARKEFAASDFSIEGKLHHTREGIAWIAGGRSGVARWSFSDIQKTHENTSGFETDCNLKLESGRGLSDTIPLMIRMENDRVNRGKSEVVTAKVDKPFILKIDPEMVLKNSTLNITVFPILATDYMGVTHRDIKVFSVQKSFLSNYAKAVFITFLKFLLILIVAVMGSTYLSAPVSIVSAFVVFLCGHILEFIKDFSLLIQHHDMHEHAVPAVLKTPNILLVYMDYLVKKPLEWICFVLPDFRRFDSLKFLLNGIDIPLETVGVSFGYTIVYAVICLFISCSVLKKKRVFLKSWDAERETFFLLLLLCSILLVNVWIASFRNTSETSTFRYDPTESIPLLLLGGFRGIAVDFLWARAIARHEEKKYYELLTVNNLIAKLQPNFPAVWIFQAWNMAYNIANEWDAPQNKWKWIYTGLNFAKKGAVKNPENGDLFFELGYMYFHLFDQRVFKYAPYYREQLKKRCGRRQLRGVALLAKAVSFAYPEIT</sequence>
<evidence type="ECO:0000256" key="1">
    <source>
        <dbReference type="SAM" id="Phobius"/>
    </source>
</evidence>
<keyword evidence="1" id="KW-0812">Transmembrane</keyword>
<organism evidence="2 3">
    <name type="scientific">Candidatus Brocadia carolinensis</name>
    <dbReference type="NCBI Taxonomy" id="1004156"/>
    <lineage>
        <taxon>Bacteria</taxon>
        <taxon>Pseudomonadati</taxon>
        <taxon>Planctomycetota</taxon>
        <taxon>Candidatus Brocadiia</taxon>
        <taxon>Candidatus Brocadiales</taxon>
        <taxon>Candidatus Brocadiaceae</taxon>
        <taxon>Candidatus Brocadia</taxon>
    </lineage>
</organism>
<feature type="transmembrane region" description="Helical" evidence="1">
    <location>
        <begin position="96"/>
        <end position="124"/>
    </location>
</feature>
<feature type="transmembrane region" description="Helical" evidence="1">
    <location>
        <begin position="393"/>
        <end position="415"/>
    </location>
</feature>
<name>A0A1V4APE7_9BACT</name>
<dbReference type="STRING" id="1004156.AYP45_17415"/>
<evidence type="ECO:0008006" key="4">
    <source>
        <dbReference type="Google" id="ProtNLM"/>
    </source>
</evidence>
<accession>A0A1V4APE7</accession>
<protein>
    <recommendedName>
        <fullName evidence="4">ABC transporter permease</fullName>
    </recommendedName>
</protein>
<feature type="transmembrane region" description="Helical" evidence="1">
    <location>
        <begin position="282"/>
        <end position="300"/>
    </location>
</feature>
<dbReference type="Proteomes" id="UP000189681">
    <property type="component" value="Unassembled WGS sequence"/>
</dbReference>
<dbReference type="EMBL" id="AYTS01000192">
    <property type="protein sequence ID" value="OOP54993.1"/>
    <property type="molecule type" value="Genomic_DNA"/>
</dbReference>
<evidence type="ECO:0000313" key="2">
    <source>
        <dbReference type="EMBL" id="OOP54993.1"/>
    </source>
</evidence>
<feature type="transmembrane region" description="Helical" evidence="1">
    <location>
        <begin position="436"/>
        <end position="453"/>
    </location>
</feature>
<evidence type="ECO:0000313" key="3">
    <source>
        <dbReference type="Proteomes" id="UP000189681"/>
    </source>
</evidence>
<keyword evidence="1" id="KW-0472">Membrane</keyword>
<proteinExistence type="predicted"/>
<comment type="caution">
    <text evidence="2">The sequence shown here is derived from an EMBL/GenBank/DDBJ whole genome shotgun (WGS) entry which is preliminary data.</text>
</comment>